<keyword evidence="3" id="KW-1185">Reference proteome</keyword>
<keyword evidence="1" id="KW-1133">Transmembrane helix</keyword>
<evidence type="ECO:0000313" key="3">
    <source>
        <dbReference type="Proteomes" id="UP000641137"/>
    </source>
</evidence>
<dbReference type="EMBL" id="BMZO01000002">
    <property type="protein sequence ID" value="GHC64605.1"/>
    <property type="molecule type" value="Genomic_DNA"/>
</dbReference>
<name>A0A8J3DMS0_9HYPH</name>
<dbReference type="Proteomes" id="UP000641137">
    <property type="component" value="Unassembled WGS sequence"/>
</dbReference>
<accession>A0A8J3DMS0</accession>
<reference evidence="2" key="2">
    <citation type="submission" date="2020-09" db="EMBL/GenBank/DDBJ databases">
        <authorList>
            <person name="Sun Q."/>
            <person name="Kim S."/>
        </authorList>
    </citation>
    <scope>NUCLEOTIDE SEQUENCE</scope>
    <source>
        <strain evidence="2">KCTC 42097</strain>
    </source>
</reference>
<evidence type="ECO:0000256" key="1">
    <source>
        <dbReference type="SAM" id="Phobius"/>
    </source>
</evidence>
<comment type="caution">
    <text evidence="2">The sequence shown here is derived from an EMBL/GenBank/DDBJ whole genome shotgun (WGS) entry which is preliminary data.</text>
</comment>
<proteinExistence type="predicted"/>
<keyword evidence="1" id="KW-0472">Membrane</keyword>
<dbReference type="AlphaFoldDB" id="A0A8J3DMS0"/>
<keyword evidence="1" id="KW-0812">Transmembrane</keyword>
<evidence type="ECO:0000313" key="2">
    <source>
        <dbReference type="EMBL" id="GHC64605.1"/>
    </source>
</evidence>
<protein>
    <submittedName>
        <fullName evidence="2">Uncharacterized protein</fullName>
    </submittedName>
</protein>
<reference evidence="2" key="1">
    <citation type="journal article" date="2014" name="Int. J. Syst. Evol. Microbiol.">
        <title>Complete genome sequence of Corynebacterium casei LMG S-19264T (=DSM 44701T), isolated from a smear-ripened cheese.</title>
        <authorList>
            <consortium name="US DOE Joint Genome Institute (JGI-PGF)"/>
            <person name="Walter F."/>
            <person name="Albersmeier A."/>
            <person name="Kalinowski J."/>
            <person name="Ruckert C."/>
        </authorList>
    </citation>
    <scope>NUCLEOTIDE SEQUENCE</scope>
    <source>
        <strain evidence="2">KCTC 42097</strain>
    </source>
</reference>
<feature type="transmembrane region" description="Helical" evidence="1">
    <location>
        <begin position="39"/>
        <end position="61"/>
    </location>
</feature>
<dbReference type="RefSeq" id="WP_189487916.1">
    <property type="nucleotide sequence ID" value="NZ_BMZO01000002.1"/>
</dbReference>
<gene>
    <name evidence="2" type="ORF">GCM10010136_06670</name>
</gene>
<organism evidence="2 3">
    <name type="scientific">Limoniibacter endophyticus</name>
    <dbReference type="NCBI Taxonomy" id="1565040"/>
    <lineage>
        <taxon>Bacteria</taxon>
        <taxon>Pseudomonadati</taxon>
        <taxon>Pseudomonadota</taxon>
        <taxon>Alphaproteobacteria</taxon>
        <taxon>Hyphomicrobiales</taxon>
        <taxon>Bartonellaceae</taxon>
        <taxon>Limoniibacter</taxon>
    </lineage>
</organism>
<sequence length="195" mass="21399">MSNNEELRVRSDELQAWLDERRMAATPMDEKTALFSGDMALQGVGLALAVGSFVFPWYIFLNQDDFGARIIAFSGHQQQIPAPVTDPDIHNLSPLAFEQLTTAVDPMATASIAPALTDAQKQEAATQPFPGKGQARPYRLVDIANGRALLRDNAGFFLVARGSRLPDDRRVVNFEHDGKGWVMVTTDGERIKAGD</sequence>